<dbReference type="AlphaFoldDB" id="A0A4Z2G105"/>
<dbReference type="EMBL" id="SRLO01000782">
    <property type="protein sequence ID" value="TNN46583.1"/>
    <property type="molecule type" value="Genomic_DNA"/>
</dbReference>
<keyword evidence="1" id="KW-0812">Transmembrane</keyword>
<feature type="transmembrane region" description="Helical" evidence="1">
    <location>
        <begin position="6"/>
        <end position="25"/>
    </location>
</feature>
<protein>
    <submittedName>
        <fullName evidence="2">Uncharacterized protein</fullName>
    </submittedName>
</protein>
<keyword evidence="1" id="KW-1133">Transmembrane helix</keyword>
<evidence type="ECO:0000313" key="3">
    <source>
        <dbReference type="Proteomes" id="UP000314294"/>
    </source>
</evidence>
<organism evidence="2 3">
    <name type="scientific">Liparis tanakae</name>
    <name type="common">Tanaka's snailfish</name>
    <dbReference type="NCBI Taxonomy" id="230148"/>
    <lineage>
        <taxon>Eukaryota</taxon>
        <taxon>Metazoa</taxon>
        <taxon>Chordata</taxon>
        <taxon>Craniata</taxon>
        <taxon>Vertebrata</taxon>
        <taxon>Euteleostomi</taxon>
        <taxon>Actinopterygii</taxon>
        <taxon>Neopterygii</taxon>
        <taxon>Teleostei</taxon>
        <taxon>Neoteleostei</taxon>
        <taxon>Acanthomorphata</taxon>
        <taxon>Eupercaria</taxon>
        <taxon>Perciformes</taxon>
        <taxon>Cottioidei</taxon>
        <taxon>Cottales</taxon>
        <taxon>Liparidae</taxon>
        <taxon>Liparis</taxon>
    </lineage>
</organism>
<accession>A0A4Z2G105</accession>
<keyword evidence="3" id="KW-1185">Reference proteome</keyword>
<evidence type="ECO:0000256" key="1">
    <source>
        <dbReference type="SAM" id="Phobius"/>
    </source>
</evidence>
<name>A0A4Z2G105_9TELE</name>
<sequence>MEDTLVVATFPIAVQLPLMYFLPVFPDIKRASANLEAVAPYTLSYTPSPFPILLNAVEGVDATFLL</sequence>
<evidence type="ECO:0000313" key="2">
    <source>
        <dbReference type="EMBL" id="TNN46583.1"/>
    </source>
</evidence>
<dbReference type="Proteomes" id="UP000314294">
    <property type="component" value="Unassembled WGS sequence"/>
</dbReference>
<comment type="caution">
    <text evidence="2">The sequence shown here is derived from an EMBL/GenBank/DDBJ whole genome shotgun (WGS) entry which is preliminary data.</text>
</comment>
<keyword evidence="1" id="KW-0472">Membrane</keyword>
<gene>
    <name evidence="2" type="ORF">EYF80_043212</name>
</gene>
<reference evidence="2 3" key="1">
    <citation type="submission" date="2019-03" db="EMBL/GenBank/DDBJ databases">
        <title>First draft genome of Liparis tanakae, snailfish: a comprehensive survey of snailfish specific genes.</title>
        <authorList>
            <person name="Kim W."/>
            <person name="Song I."/>
            <person name="Jeong J.-H."/>
            <person name="Kim D."/>
            <person name="Kim S."/>
            <person name="Ryu S."/>
            <person name="Song J.Y."/>
            <person name="Lee S.K."/>
        </authorList>
    </citation>
    <scope>NUCLEOTIDE SEQUENCE [LARGE SCALE GENOMIC DNA]</scope>
    <source>
        <tissue evidence="2">Muscle</tissue>
    </source>
</reference>
<proteinExistence type="predicted"/>